<feature type="region of interest" description="Disordered" evidence="1">
    <location>
        <begin position="40"/>
        <end position="72"/>
    </location>
</feature>
<dbReference type="AlphaFoldDB" id="Q1YKU5"/>
<dbReference type="BioCyc" id="AURANTIMONAS:SI859A1_00547-MONOMER"/>
<proteinExistence type="predicted"/>
<gene>
    <name evidence="2" type="ORF">SI859A1_00547</name>
</gene>
<evidence type="ECO:0000313" key="3">
    <source>
        <dbReference type="Proteomes" id="UP000000321"/>
    </source>
</evidence>
<organism evidence="2 3">
    <name type="scientific">Aurantimonas manganoxydans (strain ATCC BAA-1229 / DSM 21871 / SI85-9A1)</name>
    <dbReference type="NCBI Taxonomy" id="287752"/>
    <lineage>
        <taxon>Bacteria</taxon>
        <taxon>Pseudomonadati</taxon>
        <taxon>Pseudomonadota</taxon>
        <taxon>Alphaproteobacteria</taxon>
        <taxon>Hyphomicrobiales</taxon>
        <taxon>Aurantimonadaceae</taxon>
        <taxon>Aurantimonas</taxon>
    </lineage>
</organism>
<feature type="compositionally biased region" description="Basic and acidic residues" evidence="1">
    <location>
        <begin position="40"/>
        <end position="51"/>
    </location>
</feature>
<reference evidence="2 3" key="1">
    <citation type="journal article" date="2008" name="Appl. Environ. Microbiol.">
        <title>Genomic insights into Mn(II) oxidation by the marine alphaproteobacterium Aurantimonas sp. strain SI85-9A1.</title>
        <authorList>
            <person name="Dick G.J."/>
            <person name="Podell S."/>
            <person name="Johnson H.A."/>
            <person name="Rivera-Espinoza Y."/>
            <person name="Bernier-Latmani R."/>
            <person name="McCarthy J.K."/>
            <person name="Torpey J.W."/>
            <person name="Clement B.G."/>
            <person name="Gaasterland T."/>
            <person name="Tebo B.M."/>
        </authorList>
    </citation>
    <scope>NUCLEOTIDE SEQUENCE [LARGE SCALE GENOMIC DNA]</scope>
    <source>
        <strain evidence="2 3">SI85-9A1</strain>
    </source>
</reference>
<accession>Q1YKU5</accession>
<sequence>MQPHPALAVHRLEERPFATPAMSVPAVEAEAVDIDRVVERLERPEERDKTGGRRAHVAQRPPVADDGACPQEDVDLDPGHGPAVGTQPRFGLGRPVAGIGCRAFCIIERRFDEIVLARMDRQQDLAGLRHRRTCEKVRIVQPFPHLPAAIDQEEMRRATAIDPAEAEAIVDADDALAGVDRGGAVPLMRGVADKADAGLGHDRPDFPIAGDGAWQERCSARKVPTRMYGRHCRRGQIFLRVGAWKSGGLPAIQPRNRAMRGCCARESRPPSSGRAPHW</sequence>
<protein>
    <submittedName>
        <fullName evidence="2">Uncharacterized protein</fullName>
    </submittedName>
</protein>
<dbReference type="EMBL" id="AAPJ01000002">
    <property type="protein sequence ID" value="EAS50428.1"/>
    <property type="molecule type" value="Genomic_DNA"/>
</dbReference>
<dbReference type="HOGENOM" id="CLU_1000456_0_0_5"/>
<keyword evidence="3" id="KW-1185">Reference proteome</keyword>
<comment type="caution">
    <text evidence="2">The sequence shown here is derived from an EMBL/GenBank/DDBJ whole genome shotgun (WGS) entry which is preliminary data.</text>
</comment>
<dbReference type="Proteomes" id="UP000000321">
    <property type="component" value="Unassembled WGS sequence"/>
</dbReference>
<name>Q1YKU5_AURMS</name>
<evidence type="ECO:0000256" key="1">
    <source>
        <dbReference type="SAM" id="MobiDB-lite"/>
    </source>
</evidence>
<evidence type="ECO:0000313" key="2">
    <source>
        <dbReference type="EMBL" id="EAS50428.1"/>
    </source>
</evidence>